<sequence>MLQGIIFDIDGVIVDSEPLHMKALIETLKRELDVESDIDENELIGLSLDDTIDKFNIPKVKEEVIKRLTIEYYLENVSADLIRPDIKQLWLSLIEKNIKFGCVSSAEMSICKKNISLLNLNDKIQVPIVAFESVEKTKPHPMPYLKMLEILGLNPDQVIVLEDSDTGIRSASLAGIHNIYAWPHQLSYSQNYEQAKMVIQNLKEIDFFVKILEERNNYVSKYDLVQ</sequence>
<dbReference type="InterPro" id="IPR023198">
    <property type="entry name" value="PGP-like_dom2"/>
</dbReference>
<dbReference type="PANTHER" id="PTHR46193">
    <property type="entry name" value="6-PHOSPHOGLUCONATE PHOSPHATASE"/>
    <property type="match status" value="1"/>
</dbReference>
<dbReference type="NCBIfam" id="TIGR01509">
    <property type="entry name" value="HAD-SF-IA-v3"/>
    <property type="match status" value="1"/>
</dbReference>
<dbReference type="InterPro" id="IPR036412">
    <property type="entry name" value="HAD-like_sf"/>
</dbReference>
<evidence type="ECO:0000256" key="4">
    <source>
        <dbReference type="ARBA" id="ARBA00022842"/>
    </source>
</evidence>
<keyword evidence="7" id="KW-1185">Reference proteome</keyword>
<dbReference type="GO" id="GO:0003824">
    <property type="term" value="F:catalytic activity"/>
    <property type="evidence" value="ECO:0007669"/>
    <property type="project" value="UniProtKB-ARBA"/>
</dbReference>
<dbReference type="STRING" id="37658.SAMN05661086_01769"/>
<gene>
    <name evidence="6" type="ORF">SAMN05661086_01769</name>
</gene>
<keyword evidence="4" id="KW-0460">Magnesium</keyword>
<dbReference type="InterPro" id="IPR051600">
    <property type="entry name" value="Beta-PGM-like"/>
</dbReference>
<dbReference type="EMBL" id="FOYZ01000006">
    <property type="protein sequence ID" value="SFR80188.1"/>
    <property type="molecule type" value="Genomic_DNA"/>
</dbReference>
<evidence type="ECO:0000313" key="7">
    <source>
        <dbReference type="Proteomes" id="UP000199659"/>
    </source>
</evidence>
<dbReference type="Gene3D" id="1.10.150.240">
    <property type="entry name" value="Putative phosphatase, domain 2"/>
    <property type="match status" value="1"/>
</dbReference>
<comment type="cofactor">
    <cofactor evidence="1">
        <name>Mg(2+)</name>
        <dbReference type="ChEBI" id="CHEBI:18420"/>
    </cofactor>
</comment>
<organism evidence="6 7">
    <name type="scientific">Anaeromicropila populeti</name>
    <dbReference type="NCBI Taxonomy" id="37658"/>
    <lineage>
        <taxon>Bacteria</taxon>
        <taxon>Bacillati</taxon>
        <taxon>Bacillota</taxon>
        <taxon>Clostridia</taxon>
        <taxon>Lachnospirales</taxon>
        <taxon>Lachnospiraceae</taxon>
        <taxon>Anaeromicropila</taxon>
    </lineage>
</organism>
<protein>
    <submittedName>
        <fullName evidence="6">Haloacid dehalogenase superfamily, subfamily IA, variant 3 with third motif having DD or ED</fullName>
    </submittedName>
</protein>
<dbReference type="InterPro" id="IPR006439">
    <property type="entry name" value="HAD-SF_hydro_IA"/>
</dbReference>
<evidence type="ECO:0000256" key="1">
    <source>
        <dbReference type="ARBA" id="ARBA00001946"/>
    </source>
</evidence>
<dbReference type="AlphaFoldDB" id="A0A1I6JMI3"/>
<dbReference type="SFLD" id="SFLDS00003">
    <property type="entry name" value="Haloacid_Dehalogenase"/>
    <property type="match status" value="1"/>
</dbReference>
<dbReference type="OrthoDB" id="264363at2"/>
<dbReference type="SFLD" id="SFLDG01129">
    <property type="entry name" value="C1.5:_HAD__Beta-PGM__Phosphata"/>
    <property type="match status" value="1"/>
</dbReference>
<dbReference type="GO" id="GO:0046872">
    <property type="term" value="F:metal ion binding"/>
    <property type="evidence" value="ECO:0007669"/>
    <property type="project" value="UniProtKB-KW"/>
</dbReference>
<dbReference type="RefSeq" id="WP_092560325.1">
    <property type="nucleotide sequence ID" value="NZ_FOYZ01000006.1"/>
</dbReference>
<evidence type="ECO:0000313" key="6">
    <source>
        <dbReference type="EMBL" id="SFR80188.1"/>
    </source>
</evidence>
<keyword evidence="5" id="KW-0119">Carbohydrate metabolism</keyword>
<dbReference type="SUPFAM" id="SSF56784">
    <property type="entry name" value="HAD-like"/>
    <property type="match status" value="1"/>
</dbReference>
<dbReference type="PANTHER" id="PTHR46193:SF18">
    <property type="entry name" value="HEXITOL PHOSPHATASE B"/>
    <property type="match status" value="1"/>
</dbReference>
<evidence type="ECO:0000256" key="3">
    <source>
        <dbReference type="ARBA" id="ARBA00022723"/>
    </source>
</evidence>
<dbReference type="InterPro" id="IPR023214">
    <property type="entry name" value="HAD_sf"/>
</dbReference>
<keyword evidence="3" id="KW-0479">Metal-binding</keyword>
<proteinExistence type="inferred from homology"/>
<dbReference type="Proteomes" id="UP000199659">
    <property type="component" value="Unassembled WGS sequence"/>
</dbReference>
<evidence type="ECO:0000256" key="2">
    <source>
        <dbReference type="ARBA" id="ARBA00006171"/>
    </source>
</evidence>
<dbReference type="Gene3D" id="3.40.50.1000">
    <property type="entry name" value="HAD superfamily/HAD-like"/>
    <property type="match status" value="1"/>
</dbReference>
<dbReference type="Pfam" id="PF13419">
    <property type="entry name" value="HAD_2"/>
    <property type="match status" value="1"/>
</dbReference>
<reference evidence="6 7" key="1">
    <citation type="submission" date="2016-10" db="EMBL/GenBank/DDBJ databases">
        <authorList>
            <person name="de Groot N.N."/>
        </authorList>
    </citation>
    <scope>NUCLEOTIDE SEQUENCE [LARGE SCALE GENOMIC DNA]</scope>
    <source>
        <strain evidence="6 7">743A</strain>
    </source>
</reference>
<dbReference type="InterPro" id="IPR041492">
    <property type="entry name" value="HAD_2"/>
</dbReference>
<evidence type="ECO:0000256" key="5">
    <source>
        <dbReference type="ARBA" id="ARBA00023277"/>
    </source>
</evidence>
<name>A0A1I6JMI3_9FIRM</name>
<accession>A0A1I6JMI3</accession>
<comment type="similarity">
    <text evidence="2">Belongs to the HAD-like hydrolase superfamily. CbbY/CbbZ/Gph/YieH family.</text>
</comment>
<dbReference type="CDD" id="cd07505">
    <property type="entry name" value="HAD_BPGM-like"/>
    <property type="match status" value="1"/>
</dbReference>